<accession>A0A9K3M4A0</accession>
<evidence type="ECO:0000256" key="7">
    <source>
        <dbReference type="SAM" id="Phobius"/>
    </source>
</evidence>
<dbReference type="PANTHER" id="PTHR45974">
    <property type="entry name" value="RECEPTOR-LIKE PROTEIN 55"/>
    <property type="match status" value="1"/>
</dbReference>
<evidence type="ECO:0000256" key="2">
    <source>
        <dbReference type="ARBA" id="ARBA00022614"/>
    </source>
</evidence>
<keyword evidence="9" id="KW-1185">Reference proteome</keyword>
<dbReference type="InterPro" id="IPR003591">
    <property type="entry name" value="Leu-rich_rpt_typical-subtyp"/>
</dbReference>
<evidence type="ECO:0000256" key="5">
    <source>
        <dbReference type="ARBA" id="ARBA00023136"/>
    </source>
</evidence>
<dbReference type="AlphaFoldDB" id="A0A9K3M4A0"/>
<dbReference type="SMART" id="SM00369">
    <property type="entry name" value="LRR_TYP"/>
    <property type="match status" value="7"/>
</dbReference>
<evidence type="ECO:0000256" key="3">
    <source>
        <dbReference type="ARBA" id="ARBA00022729"/>
    </source>
</evidence>
<evidence type="ECO:0000256" key="1">
    <source>
        <dbReference type="ARBA" id="ARBA00004370"/>
    </source>
</evidence>
<evidence type="ECO:0000313" key="8">
    <source>
        <dbReference type="EMBL" id="KAG7373913.1"/>
    </source>
</evidence>
<keyword evidence="4" id="KW-0677">Repeat</keyword>
<name>A0A9K3M4A0_9STRA</name>
<organism evidence="8 9">
    <name type="scientific">Nitzschia inconspicua</name>
    <dbReference type="NCBI Taxonomy" id="303405"/>
    <lineage>
        <taxon>Eukaryota</taxon>
        <taxon>Sar</taxon>
        <taxon>Stramenopiles</taxon>
        <taxon>Ochrophyta</taxon>
        <taxon>Bacillariophyta</taxon>
        <taxon>Bacillariophyceae</taxon>
        <taxon>Bacillariophycidae</taxon>
        <taxon>Bacillariales</taxon>
        <taxon>Bacillariaceae</taxon>
        <taxon>Nitzschia</taxon>
    </lineage>
</organism>
<sequence>MSIEKVYPPKQTFDIDDTSIIDEDDVAVILPDENKVYPIVDEDLEDQHLHDQLPSVEEAKVSLPHRTIKDGKKRRLCFIATGITTVILLIITVAVAAGNKKTRTKSLGSFQEVSDFLVSNGISTLPAMTAQKSPERLAATFVADGRWYHAGSMSKPRILRFLERYVLALIYYETNGPEWTKHHKFLSALDHCDWGETISHPAGNFVKGVECDRNGRVIGLDLSNNNLKGYHITEQIQIFGQMQRLHLYKNELGGGLPHSIKSMAKLKSIGLMDTGVGGTIPDWIGDLTQLTTLALSGNEIHGSIPSSLSKLTNLRILGLDGLGLTGSINPFKGLKKLEALYLEDNALTGNLKGDLWPVIRELDVSNNLLGGTIPSLLFQHRYLTILNVNHNLFGGNFPDDILLNKLEYVNMQNNDLVGTVSDRIGYMTNLKHFDISMNGLTGSMPDTISALTGLQSLNTSGNNFTSGRMMDLSMLSNLHSLSMKGNNFIGDIPASLAKLSNLRTMDLDGNHLSGSIPTRFGTMVRLEHLLLNRNDLTGTIPRELSKLTGLKVLLLDGNNLRGNANAICDASSNVLVHFTADCAASVGSDGNSKPPEVDCTCCTMCCSDDDPDCNNKAWMPEYDLKYVYGFIRQEEYGYSLEETPKNWGEISK</sequence>
<protein>
    <submittedName>
        <fullName evidence="8">Two component regulator</fullName>
    </submittedName>
</protein>
<dbReference type="Pfam" id="PF00560">
    <property type="entry name" value="LRR_1"/>
    <property type="match status" value="6"/>
</dbReference>
<dbReference type="FunFam" id="3.80.10.10:FF:000041">
    <property type="entry name" value="LRR receptor-like serine/threonine-protein kinase ERECTA"/>
    <property type="match status" value="1"/>
</dbReference>
<dbReference type="InterPro" id="IPR001611">
    <property type="entry name" value="Leu-rich_rpt"/>
</dbReference>
<reference evidence="8" key="2">
    <citation type="submission" date="2021-04" db="EMBL/GenBank/DDBJ databases">
        <authorList>
            <person name="Podell S."/>
        </authorList>
    </citation>
    <scope>NUCLEOTIDE SEQUENCE</scope>
    <source>
        <strain evidence="8">Hildebrandi</strain>
    </source>
</reference>
<reference evidence="8" key="1">
    <citation type="journal article" date="2021" name="Sci. Rep.">
        <title>Diploid genomic architecture of Nitzschia inconspicua, an elite biomass production diatom.</title>
        <authorList>
            <person name="Oliver A."/>
            <person name="Podell S."/>
            <person name="Pinowska A."/>
            <person name="Traller J.C."/>
            <person name="Smith S.R."/>
            <person name="McClure R."/>
            <person name="Beliaev A."/>
            <person name="Bohutskyi P."/>
            <person name="Hill E.A."/>
            <person name="Rabines A."/>
            <person name="Zheng H."/>
            <person name="Allen L.Z."/>
            <person name="Kuo A."/>
            <person name="Grigoriev I.V."/>
            <person name="Allen A.E."/>
            <person name="Hazlebeck D."/>
            <person name="Allen E.E."/>
        </authorList>
    </citation>
    <scope>NUCLEOTIDE SEQUENCE</scope>
    <source>
        <strain evidence="8">Hildebrandi</strain>
    </source>
</reference>
<keyword evidence="7" id="KW-0812">Transmembrane</keyword>
<keyword evidence="6" id="KW-0325">Glycoprotein</keyword>
<keyword evidence="5 7" id="KW-0472">Membrane</keyword>
<comment type="subcellular location">
    <subcellularLocation>
        <location evidence="1">Membrane</location>
    </subcellularLocation>
</comment>
<evidence type="ECO:0000313" key="9">
    <source>
        <dbReference type="Proteomes" id="UP000693970"/>
    </source>
</evidence>
<proteinExistence type="predicted"/>
<dbReference type="OrthoDB" id="48557at2759"/>
<dbReference type="FunFam" id="3.80.10.10:FF:000095">
    <property type="entry name" value="LRR receptor-like serine/threonine-protein kinase GSO1"/>
    <property type="match status" value="1"/>
</dbReference>
<keyword evidence="2" id="KW-0433">Leucine-rich repeat</keyword>
<dbReference type="GO" id="GO:0016020">
    <property type="term" value="C:membrane"/>
    <property type="evidence" value="ECO:0007669"/>
    <property type="project" value="UniProtKB-SubCell"/>
</dbReference>
<keyword evidence="7" id="KW-1133">Transmembrane helix</keyword>
<gene>
    <name evidence="8" type="ORF">IV203_013008</name>
</gene>
<evidence type="ECO:0000256" key="6">
    <source>
        <dbReference type="ARBA" id="ARBA00023180"/>
    </source>
</evidence>
<feature type="transmembrane region" description="Helical" evidence="7">
    <location>
        <begin position="76"/>
        <end position="97"/>
    </location>
</feature>
<dbReference type="EMBL" id="JAGRRH010000001">
    <property type="protein sequence ID" value="KAG7373913.1"/>
    <property type="molecule type" value="Genomic_DNA"/>
</dbReference>
<evidence type="ECO:0000256" key="4">
    <source>
        <dbReference type="ARBA" id="ARBA00022737"/>
    </source>
</evidence>
<comment type="caution">
    <text evidence="8">The sequence shown here is derived from an EMBL/GenBank/DDBJ whole genome shotgun (WGS) entry which is preliminary data.</text>
</comment>
<dbReference type="Proteomes" id="UP000693970">
    <property type="component" value="Unassembled WGS sequence"/>
</dbReference>
<keyword evidence="3" id="KW-0732">Signal</keyword>